<gene>
    <name evidence="5" type="ORF">GCM10007301_34170</name>
</gene>
<feature type="chain" id="PRO_5037274968" description="ABC transporter substrate-binding protein" evidence="4">
    <location>
        <begin position="43"/>
        <end position="443"/>
    </location>
</feature>
<proteinExistence type="inferred from homology"/>
<dbReference type="InterPro" id="IPR006059">
    <property type="entry name" value="SBP"/>
</dbReference>
<dbReference type="PANTHER" id="PTHR43649:SF12">
    <property type="entry name" value="DIACETYLCHITOBIOSE BINDING PROTEIN DASA"/>
    <property type="match status" value="1"/>
</dbReference>
<keyword evidence="6" id="KW-1185">Reference proteome</keyword>
<dbReference type="AlphaFoldDB" id="A0A917C4B1"/>
<dbReference type="SUPFAM" id="SSF53850">
    <property type="entry name" value="Periplasmic binding protein-like II"/>
    <property type="match status" value="1"/>
</dbReference>
<protein>
    <recommendedName>
        <fullName evidence="7">ABC transporter substrate-binding protein</fullName>
    </recommendedName>
</protein>
<sequence length="443" mass="48316">MGLAAANNIRTMTTHPEGTQMSVKACLKAAVFLAAMAGSAHAQTQITMWSNWPDEPAKKDWVTARVQEFEAANKQCSVKLNFIPKADIYTQAKSAVRTGQAPDIFYMEPDQPEFLAGGFLEPLDSYIDLAGLEDWAKPAWTSKGKVYGVPVEAYTVELYYNKDQVKKVGIDVPASAQLTQAQFTDLVKKGVAAGITPISQGVGDRPFPGALLTYEALLRRLGTDDYGKLLAGELSYKDPRVAEVMGWVKELVDAGAYPKSFATLKLGESHYYFYQKPGALTFPDPSWFTGRAFAAPESGGMPKDFPLGIMQFPAMDKGDCPNCKTLAVAGSFVLYSKSKNKDCAGALLKSMANVENGTKWMEQVSLQTGLKSDPAKIKSPHEAYFKELTARNADVKYFFGTPLFHYRAKCAETFTQVMNNAFPAGLISVADAADKMDAACLKK</sequence>
<evidence type="ECO:0000256" key="1">
    <source>
        <dbReference type="ARBA" id="ARBA00004418"/>
    </source>
</evidence>
<feature type="signal peptide" evidence="4">
    <location>
        <begin position="1"/>
        <end position="42"/>
    </location>
</feature>
<evidence type="ECO:0000256" key="4">
    <source>
        <dbReference type="SAM" id="SignalP"/>
    </source>
</evidence>
<comment type="subcellular location">
    <subcellularLocation>
        <location evidence="1">Periplasm</location>
    </subcellularLocation>
</comment>
<evidence type="ECO:0000256" key="2">
    <source>
        <dbReference type="ARBA" id="ARBA00008520"/>
    </source>
</evidence>
<evidence type="ECO:0000313" key="5">
    <source>
        <dbReference type="EMBL" id="GGF71608.1"/>
    </source>
</evidence>
<accession>A0A917C4B1</accession>
<comment type="similarity">
    <text evidence="2">Belongs to the bacterial solute-binding protein 1 family.</text>
</comment>
<dbReference type="Proteomes" id="UP000606044">
    <property type="component" value="Unassembled WGS sequence"/>
</dbReference>
<evidence type="ECO:0000313" key="6">
    <source>
        <dbReference type="Proteomes" id="UP000606044"/>
    </source>
</evidence>
<dbReference type="PANTHER" id="PTHR43649">
    <property type="entry name" value="ARABINOSE-BINDING PROTEIN-RELATED"/>
    <property type="match status" value="1"/>
</dbReference>
<keyword evidence="3" id="KW-0574">Periplasm</keyword>
<evidence type="ECO:0000256" key="3">
    <source>
        <dbReference type="ARBA" id="ARBA00022764"/>
    </source>
</evidence>
<dbReference type="EMBL" id="BMCT01000005">
    <property type="protein sequence ID" value="GGF71608.1"/>
    <property type="molecule type" value="Genomic_DNA"/>
</dbReference>
<dbReference type="Pfam" id="PF13416">
    <property type="entry name" value="SBP_bac_8"/>
    <property type="match status" value="1"/>
</dbReference>
<evidence type="ECO:0008006" key="7">
    <source>
        <dbReference type="Google" id="ProtNLM"/>
    </source>
</evidence>
<comment type="caution">
    <text evidence="5">The sequence shown here is derived from an EMBL/GenBank/DDBJ whole genome shotgun (WGS) entry which is preliminary data.</text>
</comment>
<dbReference type="Gene3D" id="3.40.190.10">
    <property type="entry name" value="Periplasmic binding protein-like II"/>
    <property type="match status" value="2"/>
</dbReference>
<dbReference type="GO" id="GO:0042597">
    <property type="term" value="C:periplasmic space"/>
    <property type="evidence" value="ECO:0007669"/>
    <property type="project" value="UniProtKB-SubCell"/>
</dbReference>
<organism evidence="5 6">
    <name type="scientific">Azorhizobium oxalatiphilum</name>
    <dbReference type="NCBI Taxonomy" id="980631"/>
    <lineage>
        <taxon>Bacteria</taxon>
        <taxon>Pseudomonadati</taxon>
        <taxon>Pseudomonadota</taxon>
        <taxon>Alphaproteobacteria</taxon>
        <taxon>Hyphomicrobiales</taxon>
        <taxon>Xanthobacteraceae</taxon>
        <taxon>Azorhizobium</taxon>
    </lineage>
</organism>
<dbReference type="InterPro" id="IPR050490">
    <property type="entry name" value="Bact_solute-bd_prot1"/>
</dbReference>
<reference evidence="5" key="1">
    <citation type="journal article" date="2014" name="Int. J. Syst. Evol. Microbiol.">
        <title>Complete genome sequence of Corynebacterium casei LMG S-19264T (=DSM 44701T), isolated from a smear-ripened cheese.</title>
        <authorList>
            <consortium name="US DOE Joint Genome Institute (JGI-PGF)"/>
            <person name="Walter F."/>
            <person name="Albersmeier A."/>
            <person name="Kalinowski J."/>
            <person name="Ruckert C."/>
        </authorList>
    </citation>
    <scope>NUCLEOTIDE SEQUENCE</scope>
    <source>
        <strain evidence="5">CCM 7897</strain>
    </source>
</reference>
<keyword evidence="4" id="KW-0732">Signal</keyword>
<name>A0A917C4B1_9HYPH</name>
<reference evidence="5" key="2">
    <citation type="submission" date="2020-09" db="EMBL/GenBank/DDBJ databases">
        <authorList>
            <person name="Sun Q."/>
            <person name="Sedlacek I."/>
        </authorList>
    </citation>
    <scope>NUCLEOTIDE SEQUENCE</scope>
    <source>
        <strain evidence="5">CCM 7897</strain>
    </source>
</reference>